<reference evidence="2" key="1">
    <citation type="submission" date="2020-06" db="EMBL/GenBank/DDBJ databases">
        <authorList>
            <consortium name="Plant Systems Biology data submission"/>
        </authorList>
    </citation>
    <scope>NUCLEOTIDE SEQUENCE</scope>
    <source>
        <strain evidence="2">D6</strain>
    </source>
</reference>
<proteinExistence type="predicted"/>
<accession>A0A9N8DHW7</accession>
<name>A0A9N8DHW7_9STRA</name>
<organism evidence="2 3">
    <name type="scientific">Seminavis robusta</name>
    <dbReference type="NCBI Taxonomy" id="568900"/>
    <lineage>
        <taxon>Eukaryota</taxon>
        <taxon>Sar</taxon>
        <taxon>Stramenopiles</taxon>
        <taxon>Ochrophyta</taxon>
        <taxon>Bacillariophyta</taxon>
        <taxon>Bacillariophyceae</taxon>
        <taxon>Bacillariophycidae</taxon>
        <taxon>Naviculales</taxon>
        <taxon>Naviculaceae</taxon>
        <taxon>Seminavis</taxon>
    </lineage>
</organism>
<dbReference type="AlphaFoldDB" id="A0A9N8DHW7"/>
<evidence type="ECO:0000313" key="3">
    <source>
        <dbReference type="Proteomes" id="UP001153069"/>
    </source>
</evidence>
<comment type="caution">
    <text evidence="2">The sequence shown here is derived from an EMBL/GenBank/DDBJ whole genome shotgun (WGS) entry which is preliminary data.</text>
</comment>
<feature type="region of interest" description="Disordered" evidence="1">
    <location>
        <begin position="1"/>
        <end position="20"/>
    </location>
</feature>
<dbReference type="Proteomes" id="UP001153069">
    <property type="component" value="Unassembled WGS sequence"/>
</dbReference>
<keyword evidence="3" id="KW-1185">Reference proteome</keyword>
<evidence type="ECO:0000313" key="2">
    <source>
        <dbReference type="EMBL" id="CAB9499999.1"/>
    </source>
</evidence>
<gene>
    <name evidence="2" type="ORF">SEMRO_73_G040420.1</name>
</gene>
<protein>
    <submittedName>
        <fullName evidence="2">Uncharacterized protein</fullName>
    </submittedName>
</protein>
<sequence>MRQHSELRSSAPTKRVSFGDSKEFNYNTTRTEDERRASWYSNQQFVEMRGQAYGLAKTAVLLGEFERLNGNTLRGLEKIIPNKATNPKRRRNMIRSIVELHQMEVNPPATGKAEGIKATLEKYVQKHVVAALKRARDRALEDEREANKIYYEGTNESFKNVAMQESLKAIPSRSPAA</sequence>
<dbReference type="EMBL" id="CAICTM010000072">
    <property type="protein sequence ID" value="CAB9499999.1"/>
    <property type="molecule type" value="Genomic_DNA"/>
</dbReference>
<evidence type="ECO:0000256" key="1">
    <source>
        <dbReference type="SAM" id="MobiDB-lite"/>
    </source>
</evidence>